<gene>
    <name evidence="3" type="primary">eif6</name>
    <name evidence="4" type="ORF">ENM11_02100</name>
</gene>
<dbReference type="PANTHER" id="PTHR10784">
    <property type="entry name" value="TRANSLATION INITIATION FACTOR 6"/>
    <property type="match status" value="1"/>
</dbReference>
<dbReference type="EMBL" id="DRWN01000019">
    <property type="protein sequence ID" value="HHK67933.1"/>
    <property type="molecule type" value="Genomic_DNA"/>
</dbReference>
<dbReference type="GO" id="GO:0042256">
    <property type="term" value="P:cytosolic ribosome assembly"/>
    <property type="evidence" value="ECO:0007669"/>
    <property type="project" value="InterPro"/>
</dbReference>
<comment type="function">
    <text evidence="3">Binds to the 50S ribosomal subunit and prevents its association with the 30S ribosomal subunit to form the 70S initiation complex.</text>
</comment>
<evidence type="ECO:0000256" key="1">
    <source>
        <dbReference type="ARBA" id="ARBA00022540"/>
    </source>
</evidence>
<reference evidence="4" key="1">
    <citation type="journal article" date="2020" name="mSystems">
        <title>Genome- and Community-Level Interaction Insights into Carbon Utilization and Element Cycling Functions of Hydrothermarchaeota in Hydrothermal Sediment.</title>
        <authorList>
            <person name="Zhou Z."/>
            <person name="Liu Y."/>
            <person name="Xu W."/>
            <person name="Pan J."/>
            <person name="Luo Z.H."/>
            <person name="Li M."/>
        </authorList>
    </citation>
    <scope>NUCLEOTIDE SEQUENCE [LARGE SCALE GENOMIC DNA]</scope>
    <source>
        <strain evidence="4">SpSt-1056</strain>
    </source>
</reference>
<comment type="similarity">
    <text evidence="3">Belongs to the eIF-6 family.</text>
</comment>
<keyword evidence="1 3" id="KW-0396">Initiation factor</keyword>
<evidence type="ECO:0000256" key="3">
    <source>
        <dbReference type="HAMAP-Rule" id="MF_00032"/>
    </source>
</evidence>
<accession>A0A7C5QQI9</accession>
<keyword evidence="2 3" id="KW-0648">Protein biosynthesis</keyword>
<dbReference type="AlphaFoldDB" id="A0A7C5QQI9"/>
<dbReference type="NCBIfam" id="TIGR00323">
    <property type="entry name" value="eIF-6"/>
    <property type="match status" value="1"/>
</dbReference>
<dbReference type="Pfam" id="PF01912">
    <property type="entry name" value="eIF-6"/>
    <property type="match status" value="1"/>
</dbReference>
<proteinExistence type="inferred from homology"/>
<evidence type="ECO:0000313" key="4">
    <source>
        <dbReference type="EMBL" id="HHK67933.1"/>
    </source>
</evidence>
<dbReference type="PIRSF" id="PIRSF006413">
    <property type="entry name" value="IF-6"/>
    <property type="match status" value="1"/>
</dbReference>
<sequence length="222" mass="23495">MQIRLETVLGSAEVGLFALATDRYLLISKHVNPSKRRVFEEVLNATAVSVSLADSILLSPFAAGNSNGLILTSLALKDELETIRRSIPDVNVVKIDTKYTAVGNLVLCNDKGALVSPLLGRANVKTIGEALGVEAAAATIADRTYLGSVAVATNQGALLHIDADEDDVKTVKTVLKVDVELGTVNGGVRFPRSSIVANSWGVVVGARTTGPELMTITRVFQR</sequence>
<dbReference type="SMART" id="SM00654">
    <property type="entry name" value="eIF6"/>
    <property type="match status" value="1"/>
</dbReference>
<dbReference type="SUPFAM" id="SSF55909">
    <property type="entry name" value="Pentein"/>
    <property type="match status" value="1"/>
</dbReference>
<evidence type="ECO:0000256" key="2">
    <source>
        <dbReference type="ARBA" id="ARBA00022917"/>
    </source>
</evidence>
<comment type="caution">
    <text evidence="4">The sequence shown here is derived from an EMBL/GenBank/DDBJ whole genome shotgun (WGS) entry which is preliminary data.</text>
</comment>
<dbReference type="GO" id="GO:0003743">
    <property type="term" value="F:translation initiation factor activity"/>
    <property type="evidence" value="ECO:0007669"/>
    <property type="project" value="UniProtKB-UniRule"/>
</dbReference>
<organism evidence="4">
    <name type="scientific">Caldiarchaeum subterraneum</name>
    <dbReference type="NCBI Taxonomy" id="311458"/>
    <lineage>
        <taxon>Archaea</taxon>
        <taxon>Nitrososphaerota</taxon>
        <taxon>Candidatus Caldarchaeales</taxon>
        <taxon>Candidatus Caldarchaeaceae</taxon>
        <taxon>Candidatus Caldarchaeum</taxon>
    </lineage>
</organism>
<name>A0A7C5QQI9_CALS0</name>
<dbReference type="HAMAP" id="MF_00032">
    <property type="entry name" value="eIF_6"/>
    <property type="match status" value="1"/>
</dbReference>
<dbReference type="InterPro" id="IPR002769">
    <property type="entry name" value="eIF6"/>
</dbReference>
<dbReference type="Gene3D" id="3.75.10.10">
    <property type="entry name" value="L-arginine/glycine Amidinotransferase, Chain A"/>
    <property type="match status" value="1"/>
</dbReference>
<dbReference type="GO" id="GO:0043022">
    <property type="term" value="F:ribosome binding"/>
    <property type="evidence" value="ECO:0007669"/>
    <property type="project" value="InterPro"/>
</dbReference>
<protein>
    <recommendedName>
        <fullName evidence="3">Translation initiation factor 6</fullName>
        <shortName evidence="3">aIF-6</shortName>
    </recommendedName>
</protein>